<protein>
    <submittedName>
        <fullName evidence="1">Uncharacterized protein</fullName>
    </submittedName>
</protein>
<accession>A0A1C4BKV7</accession>
<keyword evidence="2" id="KW-1185">Reference proteome</keyword>
<dbReference type="STRING" id="1798183.GA0061080_10225"/>
<gene>
    <name evidence="1" type="ORF">GA0061080_10225</name>
</gene>
<dbReference type="EMBL" id="FMBA01000022">
    <property type="protein sequence ID" value="SCC07378.1"/>
    <property type="molecule type" value="Genomic_DNA"/>
</dbReference>
<name>A0A1C4BKV7_9GAMM</name>
<dbReference type="AlphaFoldDB" id="A0A1C4BKV7"/>
<sequence>MKLVITEKDIDMFDELAQARDITYYYSHCKEVFPLWAQLMTEKNSRRVIEQALLRGKENQFKLVDTIRLYLDTMIMLGEHFQIDIQYTLFHNILSQTDGNEMSRASQLYEHLNDYTQKVIGEDATHFKEMIFLISISQLPVGEEDDFTIDMLQFFKFIYPQKVTFAGEAIYQELIEWGRKQALVKYDFQDLTQQAIYLLFLFALGQHFDTDLTRYWLNWSDIAMQIKANTYTLKDLAKTLAKIVIEGVE</sequence>
<reference evidence="2" key="1">
    <citation type="submission" date="2016-08" db="EMBL/GenBank/DDBJ databases">
        <authorList>
            <person name="Varghese N."/>
            <person name="Submissions Spin"/>
        </authorList>
    </citation>
    <scope>NUCLEOTIDE SEQUENCE [LARGE SCALE GENOMIC DNA]</scope>
    <source>
        <strain evidence="2">R-53144</strain>
    </source>
</reference>
<organism evidence="1 2">
    <name type="scientific">Gilliamella intestini</name>
    <dbReference type="NCBI Taxonomy" id="1798183"/>
    <lineage>
        <taxon>Bacteria</taxon>
        <taxon>Pseudomonadati</taxon>
        <taxon>Pseudomonadota</taxon>
        <taxon>Gammaproteobacteria</taxon>
        <taxon>Orbales</taxon>
        <taxon>Orbaceae</taxon>
        <taxon>Gilliamella</taxon>
    </lineage>
</organism>
<proteinExistence type="predicted"/>
<dbReference type="Proteomes" id="UP000199698">
    <property type="component" value="Unassembled WGS sequence"/>
</dbReference>
<evidence type="ECO:0000313" key="1">
    <source>
        <dbReference type="EMBL" id="SCC07378.1"/>
    </source>
</evidence>
<dbReference type="RefSeq" id="WP_091123225.1">
    <property type="nucleotide sequence ID" value="NZ_FMBA01000022.1"/>
</dbReference>
<evidence type="ECO:0000313" key="2">
    <source>
        <dbReference type="Proteomes" id="UP000199698"/>
    </source>
</evidence>